<evidence type="ECO:0000256" key="9">
    <source>
        <dbReference type="SAM" id="MobiDB-lite"/>
    </source>
</evidence>
<name>A0A1B7TC52_9ASCO</name>
<evidence type="ECO:0000313" key="11">
    <source>
        <dbReference type="EMBL" id="OBA26300.1"/>
    </source>
</evidence>
<feature type="compositionally biased region" description="Basic and acidic residues" evidence="9">
    <location>
        <begin position="1198"/>
        <end position="1210"/>
    </location>
</feature>
<accession>A0A1B7TC52</accession>
<evidence type="ECO:0000256" key="7">
    <source>
        <dbReference type="PROSITE-ProRule" id="PRU00810"/>
    </source>
</evidence>
<feature type="region of interest" description="Disordered" evidence="9">
    <location>
        <begin position="1192"/>
        <end position="1211"/>
    </location>
</feature>
<protein>
    <recommendedName>
        <fullName evidence="10">Histone deacetylase interacting domain-containing protein</fullName>
    </recommendedName>
</protein>
<evidence type="ECO:0000259" key="10">
    <source>
        <dbReference type="SMART" id="SM00761"/>
    </source>
</evidence>
<dbReference type="InterPro" id="IPR036600">
    <property type="entry name" value="PAH_sf"/>
</dbReference>
<evidence type="ECO:0000256" key="6">
    <source>
        <dbReference type="ARBA" id="ARBA00023242"/>
    </source>
</evidence>
<keyword evidence="5" id="KW-0804">Transcription</keyword>
<keyword evidence="6 7" id="KW-0539">Nucleus</keyword>
<feature type="region of interest" description="Disordered" evidence="9">
    <location>
        <begin position="140"/>
        <end position="177"/>
    </location>
</feature>
<keyword evidence="12" id="KW-1185">Reference proteome</keyword>
<feature type="coiled-coil region" evidence="8">
    <location>
        <begin position="106"/>
        <end position="133"/>
    </location>
</feature>
<dbReference type="GO" id="GO:0033698">
    <property type="term" value="C:Rpd3L complex"/>
    <property type="evidence" value="ECO:0007669"/>
    <property type="project" value="UniProtKB-ARBA"/>
</dbReference>
<dbReference type="GO" id="GO:0010628">
    <property type="term" value="P:positive regulation of gene expression"/>
    <property type="evidence" value="ECO:0007669"/>
    <property type="project" value="UniProtKB-ARBA"/>
</dbReference>
<dbReference type="OrthoDB" id="10265969at2759"/>
<organism evidence="11 12">
    <name type="scientific">Hanseniaspora valbyensis NRRL Y-1626</name>
    <dbReference type="NCBI Taxonomy" id="766949"/>
    <lineage>
        <taxon>Eukaryota</taxon>
        <taxon>Fungi</taxon>
        <taxon>Dikarya</taxon>
        <taxon>Ascomycota</taxon>
        <taxon>Saccharomycotina</taxon>
        <taxon>Saccharomycetes</taxon>
        <taxon>Saccharomycodales</taxon>
        <taxon>Saccharomycodaceae</taxon>
        <taxon>Hanseniaspora</taxon>
    </lineage>
</organism>
<keyword evidence="4" id="KW-0805">Transcription regulation</keyword>
<gene>
    <name evidence="11" type="ORF">HANVADRAFT_25417</name>
</gene>
<dbReference type="SMART" id="SM00761">
    <property type="entry name" value="HDAC_interact"/>
    <property type="match status" value="1"/>
</dbReference>
<dbReference type="InterPro" id="IPR039774">
    <property type="entry name" value="Sin3-like"/>
</dbReference>
<dbReference type="PROSITE" id="PS51477">
    <property type="entry name" value="PAH"/>
    <property type="match status" value="3"/>
</dbReference>
<sequence length="1235" mass="143842">MYRPLNVKDALSYLEEVKLQFYNRPAVYNSFLDIMKEFKAQTIDTPGVIERVSTLFTEYPLLIQGFNTFLPQGYKIEYSNVPGDPFPVKVVTPYSGGAVELNAGVIHAQQQEAQQLQLQQAEQQQNITDTQNIPETVETENENLQEQSYSQVSQNQQFQQEEQQQQQQQQQPIQEQQGDVEFSHAISYVNKIKTRFNSEPNVYKQFLEILQTYQTDQKPIQEVYDQVTVLFQGAPDLLDDFKMFLPDTNQEAQYNQQQVEQQQFLQSAPEVVQQYDNQINPEFNGTNQMPPLGSFSPPKQPQALDNNILDEQIQHNMIAQNGGHLVTASGNNEIPISNTRGEPLPDELLRQREQQLLLEQQQQQQLLLEQQQQFENNMSMQQQTQQQGILERPEIDLDPSLVPVIPEPLEPVESELEINDEVHFFEKVKKLLGSKQTYQEFVKLLHLYTQDLISKNDLIIKAAQFIETETELFDWFKMFVGYEELPKEIENIVYEKHKVDLDLCEACGPSYKKLPKSDTFMPCSGRDEMCWEVLNDEWVGHPVWASEESGFIAHRKNQYEETLFKTEEERHEYDFYIEANLRTIQTLEVINNKINSMTQEEKAAFRLPEGLGATSMTIYKKVIRKIYEKERGFEIIEAIHEHPAQTVPVVLNRLKQKDEEWRRNQREWNKIWREVEQKVYYKSLDHMGLTFKQTDKKLLLTKQLLADICTIKDDPLSKENVSNTGPSKRWNPLIRKSSYELKYQFSDKNIIFDILYLCSVYIINVSTYSQNDKEKIQRFLYWFVSKLFNIPLEDIIAFTANDERVKSFTNNNVDTEIEAESGEKRSRTLLDEYLDTFEDLELFSDVFKTRFNKKTNGKDDSTSNEDAESSKTTDTEIYESFKDSVLKSWIGDDADNLDCNSKDITDEMIDSKNRNRYISYGNIQIYLLTRFFSIMYDRLLEVKKIDSEISEDIKNRKYDDYIDPMFLSSKQLEDRGLSFKGDSAYSKLIDFSSEFIQGKIDNQWFEESIRQAYKNKAFKLATIDKVIQHLVKQSQNCTTDKKSQSLMKLFEYDRGNSCLKISEQVIYKIQVRKVLDGNDLMFSFDFNNDTNQLSMKYVKVDDIPIKEADPDGSDQRWKSYVASYKLSYSTEGGAAAVSSDIVFDKNEDREFSDDIQPSVDGVIEKSKLALDISKDDYKATLGKDSASVFIQTQPQTNENKDQEVISEKNESTNVSNWLEQKKFVSRKEDASLSIE</sequence>
<dbReference type="PANTHER" id="PTHR12346">
    <property type="entry name" value="SIN3B-RELATED"/>
    <property type="match status" value="1"/>
</dbReference>
<proteinExistence type="predicted"/>
<evidence type="ECO:0000256" key="4">
    <source>
        <dbReference type="ARBA" id="ARBA00023015"/>
    </source>
</evidence>
<dbReference type="Pfam" id="PF16879">
    <property type="entry name" value="Sin3a_C"/>
    <property type="match status" value="1"/>
</dbReference>
<dbReference type="InterPro" id="IPR003822">
    <property type="entry name" value="PAH"/>
</dbReference>
<dbReference type="Proteomes" id="UP000092321">
    <property type="component" value="Unassembled WGS sequence"/>
</dbReference>
<evidence type="ECO:0000256" key="1">
    <source>
        <dbReference type="ARBA" id="ARBA00004123"/>
    </source>
</evidence>
<comment type="subcellular location">
    <subcellularLocation>
        <location evidence="1 7">Nucleus</location>
    </subcellularLocation>
</comment>
<dbReference type="InterPro" id="IPR031693">
    <property type="entry name" value="Sin3_C"/>
</dbReference>
<evidence type="ECO:0000256" key="8">
    <source>
        <dbReference type="SAM" id="Coils"/>
    </source>
</evidence>
<keyword evidence="8" id="KW-0175">Coiled coil</keyword>
<evidence type="ECO:0000313" key="12">
    <source>
        <dbReference type="Proteomes" id="UP000092321"/>
    </source>
</evidence>
<dbReference type="FunFam" id="1.20.1160.11:FF:000001">
    <property type="entry name" value="Paired amphipathic helix protein Sin3"/>
    <property type="match status" value="1"/>
</dbReference>
<feature type="compositionally biased region" description="Low complexity" evidence="9">
    <location>
        <begin position="145"/>
        <end position="177"/>
    </location>
</feature>
<dbReference type="SUPFAM" id="SSF47762">
    <property type="entry name" value="PAH2 domain"/>
    <property type="match status" value="3"/>
</dbReference>
<dbReference type="AlphaFoldDB" id="A0A1B7TC52"/>
<reference evidence="12" key="1">
    <citation type="journal article" date="2016" name="Proc. Natl. Acad. Sci. U.S.A.">
        <title>Comparative genomics of biotechnologically important yeasts.</title>
        <authorList>
            <person name="Riley R."/>
            <person name="Haridas S."/>
            <person name="Wolfe K.H."/>
            <person name="Lopes M.R."/>
            <person name="Hittinger C.T."/>
            <person name="Goeker M."/>
            <person name="Salamov A.A."/>
            <person name="Wisecaver J.H."/>
            <person name="Long T.M."/>
            <person name="Calvey C.H."/>
            <person name="Aerts A.L."/>
            <person name="Barry K.W."/>
            <person name="Choi C."/>
            <person name="Clum A."/>
            <person name="Coughlan A.Y."/>
            <person name="Deshpande S."/>
            <person name="Douglass A.P."/>
            <person name="Hanson S.J."/>
            <person name="Klenk H.-P."/>
            <person name="LaButti K.M."/>
            <person name="Lapidus A."/>
            <person name="Lindquist E.A."/>
            <person name="Lipzen A.M."/>
            <person name="Meier-Kolthoff J.P."/>
            <person name="Ohm R.A."/>
            <person name="Otillar R.P."/>
            <person name="Pangilinan J.L."/>
            <person name="Peng Y."/>
            <person name="Rokas A."/>
            <person name="Rosa C.A."/>
            <person name="Scheuner C."/>
            <person name="Sibirny A.A."/>
            <person name="Slot J.C."/>
            <person name="Stielow J.B."/>
            <person name="Sun H."/>
            <person name="Kurtzman C.P."/>
            <person name="Blackwell M."/>
            <person name="Grigoriev I.V."/>
            <person name="Jeffries T.W."/>
        </authorList>
    </citation>
    <scope>NUCLEOTIDE SEQUENCE [LARGE SCALE GENOMIC DNA]</scope>
    <source>
        <strain evidence="12">NRRL Y-1626</strain>
    </source>
</reference>
<dbReference type="InterPro" id="IPR013194">
    <property type="entry name" value="HDAC_interact_dom"/>
</dbReference>
<dbReference type="Pfam" id="PF02671">
    <property type="entry name" value="PAH"/>
    <property type="match status" value="3"/>
</dbReference>
<dbReference type="FunFam" id="1.20.1160.11:FF:000003">
    <property type="entry name" value="Paired amphipathic helix SIN3-like protein"/>
    <property type="match status" value="1"/>
</dbReference>
<feature type="domain" description="Histone deacetylase interacting" evidence="10">
    <location>
        <begin position="503"/>
        <end position="604"/>
    </location>
</feature>
<evidence type="ECO:0000256" key="2">
    <source>
        <dbReference type="ARBA" id="ARBA00022491"/>
    </source>
</evidence>
<evidence type="ECO:0000256" key="5">
    <source>
        <dbReference type="ARBA" id="ARBA00023163"/>
    </source>
</evidence>
<keyword evidence="2" id="KW-0678">Repressor</keyword>
<dbReference type="PANTHER" id="PTHR12346:SF0">
    <property type="entry name" value="SIN3A, ISOFORM G"/>
    <property type="match status" value="1"/>
</dbReference>
<dbReference type="FunFam" id="1.20.1160.11:FF:000002">
    <property type="entry name" value="Paired amphipathic helix protein SIN3"/>
    <property type="match status" value="1"/>
</dbReference>
<dbReference type="Gene3D" id="1.20.1160.11">
    <property type="entry name" value="Paired amphipathic helix"/>
    <property type="match status" value="3"/>
</dbReference>
<dbReference type="GO" id="GO:0000122">
    <property type="term" value="P:negative regulation of transcription by RNA polymerase II"/>
    <property type="evidence" value="ECO:0007669"/>
    <property type="project" value="TreeGrafter"/>
</dbReference>
<dbReference type="Pfam" id="PF08295">
    <property type="entry name" value="Sin3_corepress"/>
    <property type="match status" value="1"/>
</dbReference>
<keyword evidence="3" id="KW-0677">Repeat</keyword>
<evidence type="ECO:0000256" key="3">
    <source>
        <dbReference type="ARBA" id="ARBA00022737"/>
    </source>
</evidence>
<dbReference type="EMBL" id="LXPE01000020">
    <property type="protein sequence ID" value="OBA26300.1"/>
    <property type="molecule type" value="Genomic_DNA"/>
</dbReference>
<dbReference type="GO" id="GO:0003714">
    <property type="term" value="F:transcription corepressor activity"/>
    <property type="evidence" value="ECO:0007669"/>
    <property type="project" value="InterPro"/>
</dbReference>
<comment type="caution">
    <text evidence="11">The sequence shown here is derived from an EMBL/GenBank/DDBJ whole genome shotgun (WGS) entry which is preliminary data.</text>
</comment>